<dbReference type="InterPro" id="IPR035093">
    <property type="entry name" value="RelE/ParE_toxin_dom_sf"/>
</dbReference>
<proteinExistence type="inferred from homology"/>
<evidence type="ECO:0000313" key="3">
    <source>
        <dbReference type="EMBL" id="PIZ15172.1"/>
    </source>
</evidence>
<organism evidence="3 4">
    <name type="scientific">Candidatus Desantisbacteria bacterium CG_4_10_14_0_8_um_filter_48_22</name>
    <dbReference type="NCBI Taxonomy" id="1974543"/>
    <lineage>
        <taxon>Bacteria</taxon>
        <taxon>Candidatus Desantisiibacteriota</taxon>
    </lineage>
</organism>
<dbReference type="Gene3D" id="3.30.2310.20">
    <property type="entry name" value="RelE-like"/>
    <property type="match status" value="1"/>
</dbReference>
<name>A0A2M7S6M5_9BACT</name>
<evidence type="ECO:0000256" key="2">
    <source>
        <dbReference type="ARBA" id="ARBA00022649"/>
    </source>
</evidence>
<accession>A0A2M7S6M5</accession>
<dbReference type="PANTHER" id="PTHR35601:SF1">
    <property type="entry name" value="TOXIN RELE"/>
    <property type="match status" value="1"/>
</dbReference>
<protein>
    <submittedName>
        <fullName evidence="3">Plasmid stabilization protein</fullName>
    </submittedName>
</protein>
<dbReference type="PANTHER" id="PTHR35601">
    <property type="entry name" value="TOXIN RELE"/>
    <property type="match status" value="1"/>
</dbReference>
<comment type="similarity">
    <text evidence="1">Belongs to the RelE toxin family.</text>
</comment>
<dbReference type="EMBL" id="PFMR01000279">
    <property type="protein sequence ID" value="PIZ15172.1"/>
    <property type="molecule type" value="Genomic_DNA"/>
</dbReference>
<dbReference type="SUPFAM" id="SSF143011">
    <property type="entry name" value="RelE-like"/>
    <property type="match status" value="1"/>
</dbReference>
<keyword evidence="2" id="KW-1277">Toxin-antitoxin system</keyword>
<dbReference type="AlphaFoldDB" id="A0A2M7S6M5"/>
<evidence type="ECO:0000313" key="4">
    <source>
        <dbReference type="Proteomes" id="UP000229307"/>
    </source>
</evidence>
<sequence length="84" mass="10155">MYEILIEHKAEKDLLKIPKTITERIVKHIVSLGDNPRLYGTRKIVGSKDDWKMRIGDYRVIYEISDENKIVRIFRIKHRKDVYR</sequence>
<reference evidence="4" key="1">
    <citation type="submission" date="2017-09" db="EMBL/GenBank/DDBJ databases">
        <title>Depth-based differentiation of microbial function through sediment-hosted aquifers and enrichment of novel symbionts in the deep terrestrial subsurface.</title>
        <authorList>
            <person name="Probst A.J."/>
            <person name="Ladd B."/>
            <person name="Jarett J.K."/>
            <person name="Geller-Mcgrath D.E."/>
            <person name="Sieber C.M.K."/>
            <person name="Emerson J.B."/>
            <person name="Anantharaman K."/>
            <person name="Thomas B.C."/>
            <person name="Malmstrom R."/>
            <person name="Stieglmeier M."/>
            <person name="Klingl A."/>
            <person name="Woyke T."/>
            <person name="Ryan C.M."/>
            <person name="Banfield J.F."/>
        </authorList>
    </citation>
    <scope>NUCLEOTIDE SEQUENCE [LARGE SCALE GENOMIC DNA]</scope>
</reference>
<dbReference type="NCBIfam" id="TIGR02385">
    <property type="entry name" value="RelE_StbE"/>
    <property type="match status" value="1"/>
</dbReference>
<dbReference type="Pfam" id="PF05016">
    <property type="entry name" value="ParE_toxin"/>
    <property type="match status" value="1"/>
</dbReference>
<dbReference type="Proteomes" id="UP000229307">
    <property type="component" value="Unassembled WGS sequence"/>
</dbReference>
<evidence type="ECO:0000256" key="1">
    <source>
        <dbReference type="ARBA" id="ARBA00006226"/>
    </source>
</evidence>
<dbReference type="InterPro" id="IPR007712">
    <property type="entry name" value="RelE/ParE_toxin"/>
</dbReference>
<gene>
    <name evidence="3" type="ORF">COY52_10310</name>
</gene>
<comment type="caution">
    <text evidence="3">The sequence shown here is derived from an EMBL/GenBank/DDBJ whole genome shotgun (WGS) entry which is preliminary data.</text>
</comment>